<dbReference type="PANTHER" id="PTHR43280:SF2">
    <property type="entry name" value="HTH-TYPE TRANSCRIPTIONAL REGULATOR EXSA"/>
    <property type="match status" value="1"/>
</dbReference>
<dbReference type="InterPro" id="IPR018062">
    <property type="entry name" value="HTH_AraC-typ_CS"/>
</dbReference>
<dbReference type="GO" id="GO:0043565">
    <property type="term" value="F:sequence-specific DNA binding"/>
    <property type="evidence" value="ECO:0007669"/>
    <property type="project" value="InterPro"/>
</dbReference>
<proteinExistence type="predicted"/>
<evidence type="ECO:0000313" key="6">
    <source>
        <dbReference type="Proteomes" id="UP000001964"/>
    </source>
</evidence>
<accession>Q0ASP0</accession>
<dbReference type="STRING" id="394221.Mmar10_0404"/>
<dbReference type="AlphaFoldDB" id="Q0ASP0"/>
<dbReference type="PANTHER" id="PTHR43280">
    <property type="entry name" value="ARAC-FAMILY TRANSCRIPTIONAL REGULATOR"/>
    <property type="match status" value="1"/>
</dbReference>
<dbReference type="SUPFAM" id="SSF46689">
    <property type="entry name" value="Homeodomain-like"/>
    <property type="match status" value="1"/>
</dbReference>
<dbReference type="InterPro" id="IPR018060">
    <property type="entry name" value="HTH_AraC"/>
</dbReference>
<dbReference type="HOGENOM" id="CLU_041408_4_1_5"/>
<dbReference type="InterPro" id="IPR009057">
    <property type="entry name" value="Homeodomain-like_sf"/>
</dbReference>
<evidence type="ECO:0000256" key="3">
    <source>
        <dbReference type="ARBA" id="ARBA00023163"/>
    </source>
</evidence>
<dbReference type="Proteomes" id="UP000001964">
    <property type="component" value="Chromosome"/>
</dbReference>
<keyword evidence="3" id="KW-0804">Transcription</keyword>
<protein>
    <submittedName>
        <fullName evidence="5">Transcriptional regulator, AraC family</fullName>
    </submittedName>
</protein>
<sequence length="399" mass="42481">MTLPAADTLPLILASAATGQALLCLLVVLTGQSSPLPRHWLAGLFGVLASLAAGPVVVAIQPEGVTPMAGLVLVGLYALPPLFWGYVQALTRADRTDRSAISPWHLTGPGLALASAMLVWTLPAGSVDFILTTGELPGGARAATAVLAVFVLVIAWSFVSAFYVWRILARLKAYRHALHDHFSNTERRELIWLRLTILAIIAVWLAVMALLVWDNLIASLAVPPVVGSVLIMALTAMLATRGLSQHPGLAATEPVAEDTVASPPDATATDDLPAEKYRKSALEPEHAARIAARIEAIMAKDALYLDPNLSLPRLAKAIAVPANLVSQVLNQTLDTTFFDYVNRCRIEASLPRILAGEETVLTIALDVGFNARSTFYTAFKAATGQTPRDWRASQVAGPG</sequence>
<dbReference type="PROSITE" id="PS00041">
    <property type="entry name" value="HTH_ARAC_FAMILY_1"/>
    <property type="match status" value="1"/>
</dbReference>
<dbReference type="OrthoDB" id="345413at2"/>
<evidence type="ECO:0000313" key="5">
    <source>
        <dbReference type="EMBL" id="ABI64697.1"/>
    </source>
</evidence>
<dbReference type="PROSITE" id="PS01124">
    <property type="entry name" value="HTH_ARAC_FAMILY_2"/>
    <property type="match status" value="1"/>
</dbReference>
<dbReference type="Gene3D" id="1.10.10.60">
    <property type="entry name" value="Homeodomain-like"/>
    <property type="match status" value="1"/>
</dbReference>
<feature type="domain" description="HTH araC/xylS-type" evidence="4">
    <location>
        <begin position="288"/>
        <end position="393"/>
    </location>
</feature>
<organism evidence="5 6">
    <name type="scientific">Maricaulis maris (strain MCS10)</name>
    <name type="common">Caulobacter maris</name>
    <dbReference type="NCBI Taxonomy" id="394221"/>
    <lineage>
        <taxon>Bacteria</taxon>
        <taxon>Pseudomonadati</taxon>
        <taxon>Pseudomonadota</taxon>
        <taxon>Alphaproteobacteria</taxon>
        <taxon>Maricaulales</taxon>
        <taxon>Maricaulaceae</taxon>
        <taxon>Maricaulis</taxon>
    </lineage>
</organism>
<keyword evidence="1" id="KW-0805">Transcription regulation</keyword>
<keyword evidence="6" id="KW-1185">Reference proteome</keyword>
<dbReference type="RefSeq" id="WP_011642344.1">
    <property type="nucleotide sequence ID" value="NC_008347.1"/>
</dbReference>
<evidence type="ECO:0000259" key="4">
    <source>
        <dbReference type="PROSITE" id="PS01124"/>
    </source>
</evidence>
<dbReference type="Pfam" id="PF12833">
    <property type="entry name" value="HTH_18"/>
    <property type="match status" value="1"/>
</dbReference>
<dbReference type="GO" id="GO:0003700">
    <property type="term" value="F:DNA-binding transcription factor activity"/>
    <property type="evidence" value="ECO:0007669"/>
    <property type="project" value="InterPro"/>
</dbReference>
<dbReference type="SMART" id="SM00342">
    <property type="entry name" value="HTH_ARAC"/>
    <property type="match status" value="1"/>
</dbReference>
<dbReference type="eggNOG" id="COG2207">
    <property type="taxonomic scope" value="Bacteria"/>
</dbReference>
<evidence type="ECO:0000256" key="1">
    <source>
        <dbReference type="ARBA" id="ARBA00023015"/>
    </source>
</evidence>
<reference evidence="5 6" key="1">
    <citation type="submission" date="2006-08" db="EMBL/GenBank/DDBJ databases">
        <title>Complete sequence of Maricaulis maris MCS10.</title>
        <authorList>
            <consortium name="US DOE Joint Genome Institute"/>
            <person name="Copeland A."/>
            <person name="Lucas S."/>
            <person name="Lapidus A."/>
            <person name="Barry K."/>
            <person name="Detter J.C."/>
            <person name="Glavina del Rio T."/>
            <person name="Hammon N."/>
            <person name="Israni S."/>
            <person name="Dalin E."/>
            <person name="Tice H."/>
            <person name="Pitluck S."/>
            <person name="Saunders E."/>
            <person name="Brettin T."/>
            <person name="Bruce D."/>
            <person name="Han C."/>
            <person name="Tapia R."/>
            <person name="Gilna P."/>
            <person name="Schmutz J."/>
            <person name="Larimer F."/>
            <person name="Land M."/>
            <person name="Hauser L."/>
            <person name="Kyrpides N."/>
            <person name="Mikhailova N."/>
            <person name="Viollier P."/>
            <person name="Stephens C."/>
            <person name="Richardson P."/>
        </authorList>
    </citation>
    <scope>NUCLEOTIDE SEQUENCE [LARGE SCALE GENOMIC DNA]</scope>
    <source>
        <strain evidence="5 6">MCS10</strain>
    </source>
</reference>
<dbReference type="EMBL" id="CP000449">
    <property type="protein sequence ID" value="ABI64697.1"/>
    <property type="molecule type" value="Genomic_DNA"/>
</dbReference>
<name>Q0ASP0_MARMM</name>
<gene>
    <name evidence="5" type="ordered locus">Mmar10_0404</name>
</gene>
<dbReference type="KEGG" id="mmr:Mmar10_0404"/>
<evidence type="ECO:0000256" key="2">
    <source>
        <dbReference type="ARBA" id="ARBA00023125"/>
    </source>
</evidence>
<keyword evidence="2" id="KW-0238">DNA-binding</keyword>